<evidence type="ECO:0000256" key="1">
    <source>
        <dbReference type="ARBA" id="ARBA00022475"/>
    </source>
</evidence>
<dbReference type="Pfam" id="PF02666">
    <property type="entry name" value="PS_Dcarbxylase"/>
    <property type="match status" value="1"/>
</dbReference>
<reference evidence="12" key="1">
    <citation type="submission" date="2020-10" db="EMBL/GenBank/DDBJ databases">
        <authorList>
            <person name="Gilroy R."/>
        </authorList>
    </citation>
    <scope>NUCLEOTIDE SEQUENCE</scope>
    <source>
        <strain evidence="12">ChiHecec2B26-709</strain>
    </source>
</reference>
<evidence type="ECO:0000256" key="7">
    <source>
        <dbReference type="ARBA" id="ARBA00023209"/>
    </source>
</evidence>
<evidence type="ECO:0000256" key="9">
    <source>
        <dbReference type="ARBA" id="ARBA00023264"/>
    </source>
</evidence>
<keyword evidence="9" id="KW-1208">Phospholipid metabolism</keyword>
<accession>A0A9D1KGF7</accession>
<keyword evidence="10" id="KW-0670">Pyruvate</keyword>
<evidence type="ECO:0000313" key="12">
    <source>
        <dbReference type="EMBL" id="HIT46631.1"/>
    </source>
</evidence>
<evidence type="ECO:0000256" key="10">
    <source>
        <dbReference type="ARBA" id="ARBA00023317"/>
    </source>
</evidence>
<evidence type="ECO:0000256" key="4">
    <source>
        <dbReference type="ARBA" id="ARBA00023098"/>
    </source>
</evidence>
<dbReference type="GO" id="GO:0004609">
    <property type="term" value="F:phosphatidylserine decarboxylase activity"/>
    <property type="evidence" value="ECO:0007669"/>
    <property type="project" value="InterPro"/>
</dbReference>
<name>A0A9D1KGF7_9BACT</name>
<sequence>MKIDRNSYGIIAGFYIGGAALIYVLLRYVDIPWLSWPLAAGIVWVCVWQTCFFRVPRRERHGSSRKVSSVCDGKVVIVEKAFESEYLMRECIQVSVYMNFFDVHANFWPVDGEVSHYTYYPGEHFLAFKPKASLENEHTCTCILTEDGNELVFKQIAGGFARRIVNYAGSAGAVKAGEQCGIIKFGSRIDIFLPMDTRVLVRPGDIVRACETILAELPPASPSAPRES</sequence>
<keyword evidence="8" id="KW-0456">Lyase</keyword>
<reference evidence="12" key="2">
    <citation type="journal article" date="2021" name="PeerJ">
        <title>Extensive microbial diversity within the chicken gut microbiome revealed by metagenomics and culture.</title>
        <authorList>
            <person name="Gilroy R."/>
            <person name="Ravi A."/>
            <person name="Getino M."/>
            <person name="Pursley I."/>
            <person name="Horton D.L."/>
            <person name="Alikhan N.F."/>
            <person name="Baker D."/>
            <person name="Gharbi K."/>
            <person name="Hall N."/>
            <person name="Watson M."/>
            <person name="Adriaenssens E.M."/>
            <person name="Foster-Nyarko E."/>
            <person name="Jarju S."/>
            <person name="Secka A."/>
            <person name="Antonio M."/>
            <person name="Oren A."/>
            <person name="Chaudhuri R.R."/>
            <person name="La Ragione R."/>
            <person name="Hildebrand F."/>
            <person name="Pallen M.J."/>
        </authorList>
    </citation>
    <scope>NUCLEOTIDE SEQUENCE</scope>
    <source>
        <strain evidence="12">ChiHecec2B26-709</strain>
    </source>
</reference>
<keyword evidence="11" id="KW-1133">Transmembrane helix</keyword>
<protein>
    <submittedName>
        <fullName evidence="12">Phosphatidylserine decarboxylase</fullName>
    </submittedName>
</protein>
<dbReference type="AlphaFoldDB" id="A0A9D1KGF7"/>
<dbReference type="GO" id="GO:0008654">
    <property type="term" value="P:phospholipid biosynthetic process"/>
    <property type="evidence" value="ECO:0007669"/>
    <property type="project" value="UniProtKB-KW"/>
</dbReference>
<evidence type="ECO:0000256" key="2">
    <source>
        <dbReference type="ARBA" id="ARBA00022516"/>
    </source>
</evidence>
<feature type="transmembrane region" description="Helical" evidence="11">
    <location>
        <begin position="7"/>
        <end position="28"/>
    </location>
</feature>
<keyword evidence="3" id="KW-0210">Decarboxylase</keyword>
<keyword evidence="11" id="KW-0812">Transmembrane</keyword>
<dbReference type="PANTHER" id="PTHR35809:SF1">
    <property type="entry name" value="ARCHAETIDYLSERINE DECARBOXYLASE PROENZYME-RELATED"/>
    <property type="match status" value="1"/>
</dbReference>
<keyword evidence="1" id="KW-1003">Cell membrane</keyword>
<dbReference type="InterPro" id="IPR033175">
    <property type="entry name" value="PSD-A"/>
</dbReference>
<dbReference type="EMBL" id="DVLC01000041">
    <property type="protein sequence ID" value="HIT46631.1"/>
    <property type="molecule type" value="Genomic_DNA"/>
</dbReference>
<evidence type="ECO:0000256" key="6">
    <source>
        <dbReference type="ARBA" id="ARBA00023145"/>
    </source>
</evidence>
<proteinExistence type="predicted"/>
<keyword evidence="2" id="KW-0444">Lipid biosynthesis</keyword>
<keyword evidence="5 11" id="KW-0472">Membrane</keyword>
<comment type="caution">
    <text evidence="12">The sequence shown here is derived from an EMBL/GenBank/DDBJ whole genome shotgun (WGS) entry which is preliminary data.</text>
</comment>
<organism evidence="12 13">
    <name type="scientific">Candidatus Cryptobacteroides merdipullorum</name>
    <dbReference type="NCBI Taxonomy" id="2840771"/>
    <lineage>
        <taxon>Bacteria</taxon>
        <taxon>Pseudomonadati</taxon>
        <taxon>Bacteroidota</taxon>
        <taxon>Bacteroidia</taxon>
        <taxon>Bacteroidales</taxon>
        <taxon>Candidatus Cryptobacteroides</taxon>
    </lineage>
</organism>
<dbReference type="PANTHER" id="PTHR35809">
    <property type="entry name" value="ARCHAETIDYLSERINE DECARBOXYLASE PROENZYME-RELATED"/>
    <property type="match status" value="1"/>
</dbReference>
<feature type="transmembrane region" description="Helical" evidence="11">
    <location>
        <begin position="34"/>
        <end position="55"/>
    </location>
</feature>
<evidence type="ECO:0000256" key="5">
    <source>
        <dbReference type="ARBA" id="ARBA00023136"/>
    </source>
</evidence>
<gene>
    <name evidence="12" type="ORF">IAC35_02090</name>
</gene>
<dbReference type="Proteomes" id="UP000886881">
    <property type="component" value="Unassembled WGS sequence"/>
</dbReference>
<evidence type="ECO:0000256" key="8">
    <source>
        <dbReference type="ARBA" id="ARBA00023239"/>
    </source>
</evidence>
<keyword evidence="7" id="KW-0594">Phospholipid biosynthesis</keyword>
<evidence type="ECO:0000256" key="3">
    <source>
        <dbReference type="ARBA" id="ARBA00022793"/>
    </source>
</evidence>
<dbReference type="InterPro" id="IPR003817">
    <property type="entry name" value="PS_Dcarbxylase"/>
</dbReference>
<evidence type="ECO:0000256" key="11">
    <source>
        <dbReference type="SAM" id="Phobius"/>
    </source>
</evidence>
<evidence type="ECO:0000313" key="13">
    <source>
        <dbReference type="Proteomes" id="UP000886881"/>
    </source>
</evidence>
<keyword evidence="4" id="KW-0443">Lipid metabolism</keyword>
<keyword evidence="6" id="KW-0865">Zymogen</keyword>